<dbReference type="AlphaFoldDB" id="A0A3E2WQK5"/>
<dbReference type="Gene3D" id="3.20.20.70">
    <property type="entry name" value="Aldolase class I"/>
    <property type="match status" value="1"/>
</dbReference>
<accession>A0A3E2WQK5</accession>
<proteinExistence type="predicted"/>
<evidence type="ECO:0000313" key="1">
    <source>
        <dbReference type="EMBL" id="RGC29373.1"/>
    </source>
</evidence>
<dbReference type="SUPFAM" id="SSF51395">
    <property type="entry name" value="FMN-linked oxidoreductases"/>
    <property type="match status" value="1"/>
</dbReference>
<organism evidence="1 2">
    <name type="scientific">Hungatella hathewayi</name>
    <dbReference type="NCBI Taxonomy" id="154046"/>
    <lineage>
        <taxon>Bacteria</taxon>
        <taxon>Bacillati</taxon>
        <taxon>Bacillota</taxon>
        <taxon>Clostridia</taxon>
        <taxon>Lachnospirales</taxon>
        <taxon>Lachnospiraceae</taxon>
        <taxon>Hungatella</taxon>
    </lineage>
</organism>
<dbReference type="Proteomes" id="UP000261111">
    <property type="component" value="Unassembled WGS sequence"/>
</dbReference>
<evidence type="ECO:0000313" key="2">
    <source>
        <dbReference type="Proteomes" id="UP000261111"/>
    </source>
</evidence>
<dbReference type="RefSeq" id="WP_025653937.1">
    <property type="nucleotide sequence ID" value="NZ_QVIA01000017.1"/>
</dbReference>
<reference evidence="1 2" key="1">
    <citation type="submission" date="2018-08" db="EMBL/GenBank/DDBJ databases">
        <title>A genome reference for cultivated species of the human gut microbiota.</title>
        <authorList>
            <person name="Zou Y."/>
            <person name="Xue W."/>
            <person name="Luo G."/>
        </authorList>
    </citation>
    <scope>NUCLEOTIDE SEQUENCE [LARGE SCALE GENOMIC DNA]</scope>
    <source>
        <strain evidence="1 2">AF19-21</strain>
    </source>
</reference>
<dbReference type="InterPro" id="IPR013785">
    <property type="entry name" value="Aldolase_TIM"/>
</dbReference>
<evidence type="ECO:0008006" key="3">
    <source>
        <dbReference type="Google" id="ProtNLM"/>
    </source>
</evidence>
<name>A0A3E2WQK5_9FIRM</name>
<gene>
    <name evidence="1" type="ORF">DWX41_15080</name>
</gene>
<sequence>MKPELIIMLTYNDVTVSNASEVFESCKDLPITRWGFKDVGLKKEEMIALNREMKAAGKTTYLEVVTYTEEGCLEGAKLAGECGFDFLTGTVYYSSVDSLLQKYGLKYFPFAGKVGGSPVALTGTIEEIAADAVRLIEAGADGVDLTAYRYVDGDPLELARAVGEKIGMDKLAIAGSVGNKERMAQMARLGCHSYTMGSALFDSKFVENGTFRENLEYVLNYCNQ</sequence>
<protein>
    <recommendedName>
        <fullName evidence="3">4-hydroxythreonine-4-phosphate dehydrogenase</fullName>
    </recommendedName>
</protein>
<dbReference type="EMBL" id="QVIA01000017">
    <property type="protein sequence ID" value="RGC29373.1"/>
    <property type="molecule type" value="Genomic_DNA"/>
</dbReference>
<comment type="caution">
    <text evidence="1">The sequence shown here is derived from an EMBL/GenBank/DDBJ whole genome shotgun (WGS) entry which is preliminary data.</text>
</comment>